<dbReference type="PROSITE" id="PS00380">
    <property type="entry name" value="RHODANESE_1"/>
    <property type="match status" value="1"/>
</dbReference>
<dbReference type="SUPFAM" id="SSF52821">
    <property type="entry name" value="Rhodanese/Cell cycle control phosphatase"/>
    <property type="match status" value="2"/>
</dbReference>
<dbReference type="GO" id="GO:0004792">
    <property type="term" value="F:thiosulfate-cyanide sulfurtransferase activity"/>
    <property type="evidence" value="ECO:0007669"/>
    <property type="project" value="InterPro"/>
</dbReference>
<dbReference type="SMART" id="SM00450">
    <property type="entry name" value="RHOD"/>
    <property type="match status" value="2"/>
</dbReference>
<evidence type="ECO:0000313" key="5">
    <source>
        <dbReference type="EMBL" id="SNQ51940.1"/>
    </source>
</evidence>
<dbReference type="EC" id="2.8.1.-" evidence="5"/>
<dbReference type="InterPro" id="IPR001763">
    <property type="entry name" value="Rhodanese-like_dom"/>
</dbReference>
<organism evidence="5 6">
    <name type="scientific">Frankia canadensis</name>
    <dbReference type="NCBI Taxonomy" id="1836972"/>
    <lineage>
        <taxon>Bacteria</taxon>
        <taxon>Bacillati</taxon>
        <taxon>Actinomycetota</taxon>
        <taxon>Actinomycetes</taxon>
        <taxon>Frankiales</taxon>
        <taxon>Frankiaceae</taxon>
        <taxon>Frankia</taxon>
    </lineage>
</organism>
<accession>A0A2I2L1Z1</accession>
<dbReference type="CDD" id="cd01448">
    <property type="entry name" value="TST_Repeat_1"/>
    <property type="match status" value="1"/>
</dbReference>
<dbReference type="Proteomes" id="UP000234331">
    <property type="component" value="Unassembled WGS sequence"/>
</dbReference>
<dbReference type="OrthoDB" id="9770030at2"/>
<dbReference type="InterPro" id="IPR013752">
    <property type="entry name" value="KPA_reductase"/>
</dbReference>
<keyword evidence="1 5" id="KW-0808">Transferase</keyword>
<dbReference type="SUPFAM" id="SSF48179">
    <property type="entry name" value="6-phosphogluconate dehydrogenase C-terminal domain-like"/>
    <property type="match status" value="1"/>
</dbReference>
<evidence type="ECO:0000256" key="1">
    <source>
        <dbReference type="ARBA" id="ARBA00022679"/>
    </source>
</evidence>
<dbReference type="InterPro" id="IPR001307">
    <property type="entry name" value="Thiosulphate_STrfase_CS"/>
</dbReference>
<proteinExistence type="predicted"/>
<sequence length="703" mass="70708">MAQRYVVIGAGAVGATVAAQLHATGVDTLAVARGANLAALRAGGLRYIRPSATPGGPADIRQVPLAVAAGPDEVTLRPGDVLVLATKAQDAEAVLAAWAWQPVHGGAAAATAGETLPLVLLQNGLDGARAALRRFATVVDAVVFCASTHLRPGEVIAPSAPHVAGFLLGRVPGGGTGDPVVEAIAADLRAGACQVRVVDDIGRWKAGKLLGNLAYNLDALYPPSPRRDEASAALVAEARHVLSAAGIDPAGFADLRAPDGGSPGAAGGIGLDVTTLGPREIPGFDRPGSSTWQSLARGGSVEADYLNGEIVLLARLHGLVAPVNAGVQRRLATAARLGTAPGTLGADDLANLLAGPGAETEPVGVVTAAHPTSAGAKAGAVLVDAKALRDEQASARPPLLLDVRWALGDPHGHDHYRDGHLPGAVYVDLDTELADHTLAAAPGGLAGRHPLPSLGVLRAAARRWGLSAGRPVVVYDDNGGLSAARAWWLLRWAGVADVRILDGALAAWRDAGLPLETGEIIPVPGDIELSGGHLPVLDADEAAALADSGVLLDARAGERYRGEVEPVDPRAGHIPGARSAPTGDNLDAAGRFRSAADLRTRFRALGVAVGADTPDGVDTADAANTQEVVEAAGGVGTSAGEGGGASDGGRGVQPVVGVYCGSGVTAAHEIAALAVVGVEAALYPGSWSAWSSDPSRPVATGPR</sequence>
<dbReference type="PANTHER" id="PTHR11364:SF27">
    <property type="entry name" value="SULFURTRANSFERASE"/>
    <property type="match status" value="1"/>
</dbReference>
<gene>
    <name evidence="5" type="ORF">FRACA_870015</name>
</gene>
<dbReference type="InterPro" id="IPR013328">
    <property type="entry name" value="6PGD_dom2"/>
</dbReference>
<dbReference type="InterPro" id="IPR036873">
    <property type="entry name" value="Rhodanese-like_dom_sf"/>
</dbReference>
<dbReference type="Gene3D" id="3.40.250.10">
    <property type="entry name" value="Rhodanese-like domain"/>
    <property type="match status" value="2"/>
</dbReference>
<evidence type="ECO:0000256" key="2">
    <source>
        <dbReference type="ARBA" id="ARBA00022737"/>
    </source>
</evidence>
<reference evidence="5 6" key="1">
    <citation type="submission" date="2017-06" db="EMBL/GenBank/DDBJ databases">
        <authorList>
            <person name="Kim H.J."/>
            <person name="Triplett B.A."/>
        </authorList>
    </citation>
    <scope>NUCLEOTIDE SEQUENCE [LARGE SCALE GENOMIC DNA]</scope>
    <source>
        <strain evidence="5">FRACA_ARgP5</strain>
    </source>
</reference>
<feature type="domain" description="Rhodanese" evidence="4">
    <location>
        <begin position="545"/>
        <end position="699"/>
    </location>
</feature>
<dbReference type="EMBL" id="FZMO01000555">
    <property type="protein sequence ID" value="SNQ51940.1"/>
    <property type="molecule type" value="Genomic_DNA"/>
</dbReference>
<evidence type="ECO:0000259" key="4">
    <source>
        <dbReference type="PROSITE" id="PS50206"/>
    </source>
</evidence>
<keyword evidence="2" id="KW-0677">Repeat</keyword>
<dbReference type="InterPro" id="IPR008927">
    <property type="entry name" value="6-PGluconate_DH-like_C_sf"/>
</dbReference>
<dbReference type="Pfam" id="PF08546">
    <property type="entry name" value="ApbA_C"/>
    <property type="match status" value="1"/>
</dbReference>
<keyword evidence="6" id="KW-1185">Reference proteome</keyword>
<feature type="domain" description="Rhodanese" evidence="4">
    <location>
        <begin position="394"/>
        <end position="517"/>
    </location>
</feature>
<dbReference type="InterPro" id="IPR013332">
    <property type="entry name" value="KPR_N"/>
</dbReference>
<evidence type="ECO:0000313" key="6">
    <source>
        <dbReference type="Proteomes" id="UP000234331"/>
    </source>
</evidence>
<protein>
    <submittedName>
        <fullName evidence="5">Thiosulfate sulfurtransferase (Partial match)</fullName>
        <ecNumber evidence="5">2.8.1.-</ecNumber>
    </submittedName>
</protein>
<evidence type="ECO:0000256" key="3">
    <source>
        <dbReference type="SAM" id="MobiDB-lite"/>
    </source>
</evidence>
<dbReference type="Pfam" id="PF00581">
    <property type="entry name" value="Rhodanese"/>
    <property type="match status" value="1"/>
</dbReference>
<dbReference type="RefSeq" id="WP_101836206.1">
    <property type="nucleotide sequence ID" value="NZ_FZMO01000555.1"/>
</dbReference>
<dbReference type="Pfam" id="PF02558">
    <property type="entry name" value="ApbA"/>
    <property type="match status" value="1"/>
</dbReference>
<dbReference type="Gene3D" id="1.10.1040.10">
    <property type="entry name" value="N-(1-d-carboxylethyl)-l-norvaline Dehydrogenase, domain 2"/>
    <property type="match status" value="1"/>
</dbReference>
<dbReference type="PANTHER" id="PTHR11364">
    <property type="entry name" value="THIOSULFATE SULFERTANSFERASE"/>
    <property type="match status" value="1"/>
</dbReference>
<name>A0A2I2L1Z1_9ACTN</name>
<dbReference type="InterPro" id="IPR045078">
    <property type="entry name" value="TST/MPST-like"/>
</dbReference>
<dbReference type="PROSITE" id="PS50206">
    <property type="entry name" value="RHODANESE_3"/>
    <property type="match status" value="2"/>
</dbReference>
<feature type="region of interest" description="Disordered" evidence="3">
    <location>
        <begin position="566"/>
        <end position="586"/>
    </location>
</feature>
<dbReference type="Gene3D" id="3.40.50.720">
    <property type="entry name" value="NAD(P)-binding Rossmann-like Domain"/>
    <property type="match status" value="1"/>
</dbReference>
<dbReference type="AlphaFoldDB" id="A0A2I2L1Z1"/>